<accession>A0A939BXV1</accession>
<organism evidence="1 2">
    <name type="scientific">Nakamurella leprariae</name>
    <dbReference type="NCBI Taxonomy" id="2803911"/>
    <lineage>
        <taxon>Bacteria</taxon>
        <taxon>Bacillati</taxon>
        <taxon>Actinomycetota</taxon>
        <taxon>Actinomycetes</taxon>
        <taxon>Nakamurellales</taxon>
        <taxon>Nakamurellaceae</taxon>
        <taxon>Nakamurella</taxon>
    </lineage>
</organism>
<keyword evidence="2" id="KW-1185">Reference proteome</keyword>
<evidence type="ECO:0000313" key="1">
    <source>
        <dbReference type="EMBL" id="MBM9468938.1"/>
    </source>
</evidence>
<dbReference type="Proteomes" id="UP000663792">
    <property type="component" value="Unassembled WGS sequence"/>
</dbReference>
<dbReference type="AlphaFoldDB" id="A0A939BXV1"/>
<reference evidence="1" key="1">
    <citation type="submission" date="2021-01" db="EMBL/GenBank/DDBJ databases">
        <title>YIM 132084 draft genome.</title>
        <authorList>
            <person name="An D."/>
        </authorList>
    </citation>
    <scope>NUCLEOTIDE SEQUENCE</scope>
    <source>
        <strain evidence="1">YIM 132084</strain>
    </source>
</reference>
<comment type="caution">
    <text evidence="1">The sequence shown here is derived from an EMBL/GenBank/DDBJ whole genome shotgun (WGS) entry which is preliminary data.</text>
</comment>
<sequence length="300" mass="31198">MDRPRPSVLVALVAVIGLVLVAVTVLEPREDAVVEGRAVAEVIAAPPRVGDCVMGDVAASAQGLRSRALPELPVEPCTGPRDGEVVAVTDDYPAPIPSPDGPPMPGVEECHVEASAYLGFDRADAAPSDWAEWAVFGTELIGPDDRQAATGQTWAACVVFDITSEGYPSALSGSVRDVIRRLTPDTVRFAACLDRSGGAPVSCTRPHRVEIFRTATVPAEPGAAALDRACRDLVAAATSMPDPTAGGALTIAAGSDDRSVVSIEVGELVRSTDCSVTVTDPDRFLTTTLRHRGTAPLPLS</sequence>
<name>A0A939BXV1_9ACTN</name>
<evidence type="ECO:0000313" key="2">
    <source>
        <dbReference type="Proteomes" id="UP000663792"/>
    </source>
</evidence>
<gene>
    <name evidence="1" type="ORF">JL106_16760</name>
</gene>
<proteinExistence type="predicted"/>
<protein>
    <submittedName>
        <fullName evidence="1">Septum formation family protein</fullName>
    </submittedName>
</protein>
<dbReference type="RefSeq" id="WP_205261893.1">
    <property type="nucleotide sequence ID" value="NZ_JAERWK010000021.1"/>
</dbReference>
<dbReference type="EMBL" id="JAERWK010000021">
    <property type="protein sequence ID" value="MBM9468938.1"/>
    <property type="molecule type" value="Genomic_DNA"/>
</dbReference>